<feature type="domain" description="Acyltransferase 3" evidence="2">
    <location>
        <begin position="6"/>
        <end position="349"/>
    </location>
</feature>
<name>A0AAE8QZS3_9ENTR</name>
<keyword evidence="3" id="KW-0012">Acyltransferase</keyword>
<proteinExistence type="predicted"/>
<dbReference type="PANTHER" id="PTHR23028">
    <property type="entry name" value="ACETYLTRANSFERASE"/>
    <property type="match status" value="1"/>
</dbReference>
<dbReference type="AlphaFoldDB" id="A0AAE8QZS3"/>
<dbReference type="Proteomes" id="UP000291623">
    <property type="component" value="Unassembled WGS sequence"/>
</dbReference>
<accession>A0AAE8QZS3</accession>
<feature type="transmembrane region" description="Helical" evidence="1">
    <location>
        <begin position="189"/>
        <end position="220"/>
    </location>
</feature>
<dbReference type="InterPro" id="IPR050879">
    <property type="entry name" value="Acyltransferase_3"/>
</dbReference>
<dbReference type="EMBL" id="SJON01000001">
    <property type="protein sequence ID" value="TCB89646.1"/>
    <property type="molecule type" value="Genomic_DNA"/>
</dbReference>
<keyword evidence="1" id="KW-1133">Transmembrane helix</keyword>
<feature type="transmembrane region" description="Helical" evidence="1">
    <location>
        <begin position="99"/>
        <end position="117"/>
    </location>
</feature>
<dbReference type="RefSeq" id="WP_131636110.1">
    <property type="nucleotide sequence ID" value="NZ_SJON01000001.1"/>
</dbReference>
<keyword evidence="3" id="KW-0808">Transferase</keyword>
<evidence type="ECO:0000256" key="1">
    <source>
        <dbReference type="SAM" id="Phobius"/>
    </source>
</evidence>
<evidence type="ECO:0000313" key="4">
    <source>
        <dbReference type="Proteomes" id="UP000291623"/>
    </source>
</evidence>
<dbReference type="Pfam" id="PF01757">
    <property type="entry name" value="Acyl_transf_3"/>
    <property type="match status" value="1"/>
</dbReference>
<dbReference type="GO" id="GO:0016747">
    <property type="term" value="F:acyltransferase activity, transferring groups other than amino-acyl groups"/>
    <property type="evidence" value="ECO:0007669"/>
    <property type="project" value="InterPro"/>
</dbReference>
<keyword evidence="1" id="KW-0472">Membrane</keyword>
<evidence type="ECO:0000313" key="3">
    <source>
        <dbReference type="EMBL" id="TCB89646.1"/>
    </source>
</evidence>
<feature type="transmembrane region" description="Helical" evidence="1">
    <location>
        <begin position="302"/>
        <end position="321"/>
    </location>
</feature>
<feature type="transmembrane region" description="Helical" evidence="1">
    <location>
        <begin position="341"/>
        <end position="362"/>
    </location>
</feature>
<feature type="transmembrane region" description="Helical" evidence="1">
    <location>
        <begin position="270"/>
        <end position="290"/>
    </location>
</feature>
<dbReference type="GeneID" id="92383363"/>
<reference evidence="3 4" key="1">
    <citation type="submission" date="2019-02" db="EMBL/GenBank/DDBJ databases">
        <title>The draft genome of Enterobacter spp. strains.</title>
        <authorList>
            <person name="Wang C."/>
            <person name="Feng Y."/>
            <person name="Zong Z."/>
        </authorList>
    </citation>
    <scope>NUCLEOTIDE SEQUENCE [LARGE SCALE GENOMIC DNA]</scope>
    <source>
        <strain evidence="3 4">WCHEQ120003</strain>
    </source>
</reference>
<keyword evidence="1" id="KW-0812">Transmembrane</keyword>
<sequence>MKEKIDSVDGVRGVACLMVLLSHLSLIFFPYVYTGRISEQHSQVEYYIYHSPFAFFYSGTAAVFIFFVLSGYILSFACCRNGDILNNCLKMTMSRYPRLMLPTLGSVLLCYFVMIATPDGFNTLSWIGGVLDVKGHDLPGAIYNGLVSAVLFCDRSYNIIIWTMQVEFFGSLIVFCMTPLIVKVKYKEVVLFTGALLMFCISPDKIGASYACFLIGSAIYHAEIKPSKLTGYLALIAGLYFAGFHNKSNSYSIIYELMSFKAPGGKSNPYYLSNMISGVLIVFAVVKSGVAQCTVTNRVSLYLGKVSYSAYLIQIPVFYVMTQVGFDLFKSLGLSYEYSAIFTSLVTISSVYMISTLFYIYVDKKSIKISKLSHKLIAA</sequence>
<gene>
    <name evidence="3" type="ORF">E0L16_01045</name>
</gene>
<dbReference type="PANTHER" id="PTHR23028:SF134">
    <property type="entry name" value="PUTATIVE (AFU_ORTHOLOGUE AFUA_4G08520)-RELATED"/>
    <property type="match status" value="1"/>
</dbReference>
<dbReference type="InterPro" id="IPR002656">
    <property type="entry name" value="Acyl_transf_3_dom"/>
</dbReference>
<feature type="transmembrane region" description="Helical" evidence="1">
    <location>
        <begin position="12"/>
        <end position="33"/>
    </location>
</feature>
<comment type="caution">
    <text evidence="3">The sequence shown here is derived from an EMBL/GenBank/DDBJ whole genome shotgun (WGS) entry which is preliminary data.</text>
</comment>
<feature type="transmembrane region" description="Helical" evidence="1">
    <location>
        <begin position="159"/>
        <end position="182"/>
    </location>
</feature>
<feature type="transmembrane region" description="Helical" evidence="1">
    <location>
        <begin position="53"/>
        <end position="78"/>
    </location>
</feature>
<organism evidence="3 4">
    <name type="scientific">Enterobacter quasihormaechei</name>
    <dbReference type="NCBI Taxonomy" id="2529382"/>
    <lineage>
        <taxon>Bacteria</taxon>
        <taxon>Pseudomonadati</taxon>
        <taxon>Pseudomonadota</taxon>
        <taxon>Gammaproteobacteria</taxon>
        <taxon>Enterobacterales</taxon>
        <taxon>Enterobacteriaceae</taxon>
        <taxon>Enterobacter</taxon>
    </lineage>
</organism>
<protein>
    <submittedName>
        <fullName evidence="3">Acyltransferase</fullName>
    </submittedName>
</protein>
<evidence type="ECO:0000259" key="2">
    <source>
        <dbReference type="Pfam" id="PF01757"/>
    </source>
</evidence>